<evidence type="ECO:0000313" key="6">
    <source>
        <dbReference type="Proteomes" id="UP001415857"/>
    </source>
</evidence>
<dbReference type="SUPFAM" id="SSF51126">
    <property type="entry name" value="Pectin lyase-like"/>
    <property type="match status" value="1"/>
</dbReference>
<evidence type="ECO:0000259" key="4">
    <source>
        <dbReference type="Pfam" id="PF01095"/>
    </source>
</evidence>
<dbReference type="InterPro" id="IPR011050">
    <property type="entry name" value="Pectin_lyase_fold/virulence"/>
</dbReference>
<dbReference type="Gene3D" id="2.160.20.10">
    <property type="entry name" value="Single-stranded right-handed beta-helix, Pectin lyase-like"/>
    <property type="match status" value="1"/>
</dbReference>
<proteinExistence type="predicted"/>
<dbReference type="EMBL" id="JBBPBK010000007">
    <property type="protein sequence ID" value="KAK9281513.1"/>
    <property type="molecule type" value="Genomic_DNA"/>
</dbReference>
<evidence type="ECO:0000256" key="3">
    <source>
        <dbReference type="ARBA" id="ARBA00023085"/>
    </source>
</evidence>
<dbReference type="GO" id="GO:0030599">
    <property type="term" value="F:pectinesterase activity"/>
    <property type="evidence" value="ECO:0007669"/>
    <property type="project" value="InterPro"/>
</dbReference>
<dbReference type="Proteomes" id="UP001415857">
    <property type="component" value="Unassembled WGS sequence"/>
</dbReference>
<sequence>MLKKIPGINKSETGVFPEYGHVRNGFPTWLSCMDTRLLQTSTNQTKYNLVVAKDGSGNFTTINEAVAAAPNSSATRFVIYIKAGAYYVYVEVVSKQTMLMFVGDGIGKTLIKGSRSVVDGWTTFRSATVVPPIAAKPRSPRRAVAIIVAFGIVVQREGGWDGGLLLEDPITRSAP</sequence>
<keyword evidence="3" id="KW-0063">Aspartyl esterase</keyword>
<dbReference type="AlphaFoldDB" id="A0AAP0X0S3"/>
<comment type="caution">
    <text evidence="5">The sequence shown here is derived from an EMBL/GenBank/DDBJ whole genome shotgun (WGS) entry which is preliminary data.</text>
</comment>
<keyword evidence="6" id="KW-1185">Reference proteome</keyword>
<evidence type="ECO:0000256" key="1">
    <source>
        <dbReference type="ARBA" id="ARBA00005184"/>
    </source>
</evidence>
<protein>
    <recommendedName>
        <fullName evidence="4">Pectinesterase catalytic domain-containing protein</fullName>
    </recommendedName>
</protein>
<name>A0AAP0X0S3_LIQFO</name>
<keyword evidence="2" id="KW-0378">Hydrolase</keyword>
<accession>A0AAP0X0S3</accession>
<feature type="domain" description="Pectinesterase catalytic" evidence="4">
    <location>
        <begin position="48"/>
        <end position="130"/>
    </location>
</feature>
<evidence type="ECO:0000313" key="5">
    <source>
        <dbReference type="EMBL" id="KAK9281513.1"/>
    </source>
</evidence>
<dbReference type="PANTHER" id="PTHR31707">
    <property type="entry name" value="PECTINESTERASE"/>
    <property type="match status" value="1"/>
</dbReference>
<dbReference type="Pfam" id="PF01095">
    <property type="entry name" value="Pectinesterase"/>
    <property type="match status" value="1"/>
</dbReference>
<dbReference type="InterPro" id="IPR000070">
    <property type="entry name" value="Pectinesterase_cat"/>
</dbReference>
<dbReference type="InterPro" id="IPR012334">
    <property type="entry name" value="Pectin_lyas_fold"/>
</dbReference>
<evidence type="ECO:0000256" key="2">
    <source>
        <dbReference type="ARBA" id="ARBA00022801"/>
    </source>
</evidence>
<comment type="pathway">
    <text evidence="1">Glycan metabolism; pectin degradation; 2-dehydro-3-deoxy-D-gluconate from pectin: step 1/5.</text>
</comment>
<dbReference type="GO" id="GO:0042545">
    <property type="term" value="P:cell wall modification"/>
    <property type="evidence" value="ECO:0007669"/>
    <property type="project" value="InterPro"/>
</dbReference>
<reference evidence="5 6" key="1">
    <citation type="journal article" date="2024" name="Plant J.">
        <title>Genome sequences and population genomics reveal climatic adaptation and genomic divergence between two closely related sweetgum species.</title>
        <authorList>
            <person name="Xu W.Q."/>
            <person name="Ren C.Q."/>
            <person name="Zhang X.Y."/>
            <person name="Comes H.P."/>
            <person name="Liu X.H."/>
            <person name="Li Y.G."/>
            <person name="Kettle C.J."/>
            <person name="Jalonen R."/>
            <person name="Gaisberger H."/>
            <person name="Ma Y.Z."/>
            <person name="Qiu Y.X."/>
        </authorList>
    </citation>
    <scope>NUCLEOTIDE SEQUENCE [LARGE SCALE GENOMIC DNA]</scope>
    <source>
        <strain evidence="5">Hangzhou</strain>
    </source>
</reference>
<gene>
    <name evidence="5" type="ORF">L1049_004416</name>
</gene>
<organism evidence="5 6">
    <name type="scientific">Liquidambar formosana</name>
    <name type="common">Formosan gum</name>
    <dbReference type="NCBI Taxonomy" id="63359"/>
    <lineage>
        <taxon>Eukaryota</taxon>
        <taxon>Viridiplantae</taxon>
        <taxon>Streptophyta</taxon>
        <taxon>Embryophyta</taxon>
        <taxon>Tracheophyta</taxon>
        <taxon>Spermatophyta</taxon>
        <taxon>Magnoliopsida</taxon>
        <taxon>eudicotyledons</taxon>
        <taxon>Gunneridae</taxon>
        <taxon>Pentapetalae</taxon>
        <taxon>Saxifragales</taxon>
        <taxon>Altingiaceae</taxon>
        <taxon>Liquidambar</taxon>
    </lineage>
</organism>